<dbReference type="EMBL" id="JBHSBL010000029">
    <property type="protein sequence ID" value="MFC4071953.1"/>
    <property type="molecule type" value="Genomic_DNA"/>
</dbReference>
<proteinExistence type="predicted"/>
<organism evidence="1 2">
    <name type="scientific">Actinoplanes subglobosus</name>
    <dbReference type="NCBI Taxonomy" id="1547892"/>
    <lineage>
        <taxon>Bacteria</taxon>
        <taxon>Bacillati</taxon>
        <taxon>Actinomycetota</taxon>
        <taxon>Actinomycetes</taxon>
        <taxon>Micromonosporales</taxon>
        <taxon>Micromonosporaceae</taxon>
        <taxon>Actinoplanes</taxon>
    </lineage>
</organism>
<accession>A0ABV8JBQ2</accession>
<reference evidence="2" key="1">
    <citation type="journal article" date="2019" name="Int. J. Syst. Evol. Microbiol.">
        <title>The Global Catalogue of Microorganisms (GCM) 10K type strain sequencing project: providing services to taxonomists for standard genome sequencing and annotation.</title>
        <authorList>
            <consortium name="The Broad Institute Genomics Platform"/>
            <consortium name="The Broad Institute Genome Sequencing Center for Infectious Disease"/>
            <person name="Wu L."/>
            <person name="Ma J."/>
        </authorList>
    </citation>
    <scope>NUCLEOTIDE SEQUENCE [LARGE SCALE GENOMIC DNA]</scope>
    <source>
        <strain evidence="2">TBRC 5832</strain>
    </source>
</reference>
<gene>
    <name evidence="1" type="ORF">ACFO0C_44065</name>
</gene>
<protein>
    <submittedName>
        <fullName evidence="1">Uncharacterized protein</fullName>
    </submittedName>
</protein>
<keyword evidence="2" id="KW-1185">Reference proteome</keyword>
<dbReference type="Proteomes" id="UP001595867">
    <property type="component" value="Unassembled WGS sequence"/>
</dbReference>
<comment type="caution">
    <text evidence="1">The sequence shown here is derived from an EMBL/GenBank/DDBJ whole genome shotgun (WGS) entry which is preliminary data.</text>
</comment>
<dbReference type="RefSeq" id="WP_378072824.1">
    <property type="nucleotide sequence ID" value="NZ_JBHSBL010000029.1"/>
</dbReference>
<name>A0ABV8JBQ2_9ACTN</name>
<evidence type="ECO:0000313" key="1">
    <source>
        <dbReference type="EMBL" id="MFC4071953.1"/>
    </source>
</evidence>
<evidence type="ECO:0000313" key="2">
    <source>
        <dbReference type="Proteomes" id="UP001595867"/>
    </source>
</evidence>
<sequence>MQQHLKAKRTWRRLLRRCRCTCGLPWPCIEVYVEACRRREADRIRTAITDPAPSIAVDIRSNPVAWDAPTMPLFQVARAGTLTPAQEHRAGGVPSC</sequence>